<accession>A0A100WHW8</accession>
<organism evidence="1 2">
    <name type="scientific">Mycolicibacterium canariasense</name>
    <name type="common">Mycobacterium canariasense</name>
    <dbReference type="NCBI Taxonomy" id="228230"/>
    <lineage>
        <taxon>Bacteria</taxon>
        <taxon>Bacillati</taxon>
        <taxon>Actinomycetota</taxon>
        <taxon>Actinomycetes</taxon>
        <taxon>Mycobacteriales</taxon>
        <taxon>Mycobacteriaceae</taxon>
        <taxon>Mycolicibacterium</taxon>
    </lineage>
</organism>
<reference evidence="2" key="2">
    <citation type="submission" date="2016-02" db="EMBL/GenBank/DDBJ databases">
        <title>Draft genome sequence of five rapidly growing Mycobacterium species.</title>
        <authorList>
            <person name="Katahira K."/>
            <person name="Gotou Y."/>
            <person name="Iida K."/>
            <person name="Ogura Y."/>
            <person name="Hayashi T."/>
        </authorList>
    </citation>
    <scope>NUCLEOTIDE SEQUENCE [LARGE SCALE GENOMIC DNA]</scope>
    <source>
        <strain evidence="2">JCM15298</strain>
    </source>
</reference>
<name>A0A100WHW8_MYCCR</name>
<keyword evidence="2" id="KW-1185">Reference proteome</keyword>
<proteinExistence type="predicted"/>
<dbReference type="AlphaFoldDB" id="A0A100WHW8"/>
<comment type="caution">
    <text evidence="1">The sequence shown here is derived from an EMBL/GenBank/DDBJ whole genome shotgun (WGS) entry which is preliminary data.</text>
</comment>
<gene>
    <name evidence="1" type="ORF">RMCC_5799</name>
</gene>
<dbReference type="Proteomes" id="UP000069443">
    <property type="component" value="Unassembled WGS sequence"/>
</dbReference>
<reference evidence="2" key="1">
    <citation type="journal article" date="2016" name="Genome Announc.">
        <title>Draft Genome Sequences of Five Rapidly Growing Mycobacterium Species, M. thermoresistibile, M. fortuitum subsp. acetamidolyticum, M. canariasense, M. brisbanense, and M. novocastrense.</title>
        <authorList>
            <person name="Katahira K."/>
            <person name="Ogura Y."/>
            <person name="Gotoh Y."/>
            <person name="Hayashi T."/>
        </authorList>
    </citation>
    <scope>NUCLEOTIDE SEQUENCE [LARGE SCALE GENOMIC DNA]</scope>
    <source>
        <strain evidence="2">JCM15298</strain>
    </source>
</reference>
<dbReference type="OrthoDB" id="10008398at2"/>
<evidence type="ECO:0000313" key="2">
    <source>
        <dbReference type="Proteomes" id="UP000069443"/>
    </source>
</evidence>
<dbReference type="RefSeq" id="WP_131805422.1">
    <property type="nucleotide sequence ID" value="NZ_BCSY01000111.1"/>
</dbReference>
<evidence type="ECO:0000313" key="1">
    <source>
        <dbReference type="EMBL" id="GAS98834.1"/>
    </source>
</evidence>
<dbReference type="EMBL" id="BCSY01000111">
    <property type="protein sequence ID" value="GAS98834.1"/>
    <property type="molecule type" value="Genomic_DNA"/>
</dbReference>
<protein>
    <submittedName>
        <fullName evidence="1">Uncharacterized protein</fullName>
    </submittedName>
</protein>
<dbReference type="STRING" id="228230.RMCC_5799"/>
<sequence>MSAEFPTLAEVLRQHRVKVRHGRYWVGQCTGCAWTTDQPMGFMAGVLDAHEAHQGDAWREACTIRTAEQLNALPDGAIVADCHHSPVYKQDGIWWFGSQRAAIVPPYGFPALLIHHPDWAQS</sequence>